<dbReference type="EMBL" id="AP023303">
    <property type="protein sequence ID" value="BCI09997.1"/>
    <property type="molecule type" value="Genomic_DNA"/>
</dbReference>
<reference evidence="16" key="15">
    <citation type="submission" date="2020-07" db="EMBL/GenBank/DDBJ databases">
        <title>complete genome sequences of Salmonella enterica subsp. enterica serovar 4,[5],12:i:- str. L-4596.</title>
        <authorList>
            <person name="Sekizuka T."/>
            <person name="Arai N."/>
            <person name="Akiba M."/>
            <person name="Kuroda M."/>
        </authorList>
    </citation>
    <scope>NUCLEOTIDE SEQUENCE</scope>
    <source>
        <strain evidence="16">L-4596</strain>
    </source>
</reference>
<evidence type="ECO:0000313" key="15">
    <source>
        <dbReference type="EMBL" id="BCI24156.1"/>
    </source>
</evidence>
<evidence type="ECO:0000313" key="10">
    <source>
        <dbReference type="EMBL" id="BCI00607.1"/>
    </source>
</evidence>
<evidence type="ECO:0000313" key="12">
    <source>
        <dbReference type="EMBL" id="BCI09997.1"/>
    </source>
</evidence>
<reference evidence="19" key="18">
    <citation type="submission" date="2020-07" db="EMBL/GenBank/DDBJ databases">
        <title>complete genome sequences of Salmonella enterica subsp. enterica serovar 4,[5],12:i:- str. L-4681.</title>
        <authorList>
            <person name="Sekizuka T."/>
            <person name="Arai N."/>
            <person name="Akiba M."/>
            <person name="Kuroda M."/>
        </authorList>
    </citation>
    <scope>NUCLEOTIDE SEQUENCE</scope>
    <source>
        <strain evidence="19">L-4681</strain>
    </source>
</reference>
<dbReference type="AlphaFoldDB" id="A0A455RP39"/>
<protein>
    <submittedName>
        <fullName evidence="3">DUF2786 domain protein</fullName>
    </submittedName>
</protein>
<accession>A0A455RP39</accession>
<evidence type="ECO:0000313" key="7">
    <source>
        <dbReference type="EMBL" id="BCH82085.1"/>
    </source>
</evidence>
<dbReference type="EMBL" id="AP023311">
    <property type="protein sequence ID" value="BCI28999.1"/>
    <property type="molecule type" value="Genomic_DNA"/>
</dbReference>
<evidence type="ECO:0000313" key="4">
    <source>
        <dbReference type="EMBL" id="BBH84122.1"/>
    </source>
</evidence>
<dbReference type="EMBL" id="MN730125">
    <property type="protein sequence ID" value="QJD38481.1"/>
    <property type="molecule type" value="Genomic_DNA"/>
</dbReference>
<dbReference type="EMBL" id="AP019375">
    <property type="protein sequence ID" value="BBH84122.1"/>
    <property type="molecule type" value="Genomic_DNA"/>
</dbReference>
<dbReference type="EMBL" id="AP023299">
    <property type="protein sequence ID" value="BCI00607.1"/>
    <property type="molecule type" value="Genomic_DNA"/>
</dbReference>
<evidence type="ECO:0000313" key="9">
    <source>
        <dbReference type="EMBL" id="BCH95935.1"/>
    </source>
</evidence>
<evidence type="ECO:0000313" key="18">
    <source>
        <dbReference type="EMBL" id="BCI38546.1"/>
    </source>
</evidence>
<dbReference type="Pfam" id="PF23771">
    <property type="entry name" value="DUF7168"/>
    <property type="match status" value="1"/>
</dbReference>
<reference evidence="11" key="10">
    <citation type="submission" date="2020-07" db="EMBL/GenBank/DDBJ databases">
        <title>complete genome sequences of Salmonella enterica subsp. enterica serovar 4,[5],12:i:- str. L-4445.</title>
        <authorList>
            <person name="Sekizuka T."/>
            <person name="Arai N."/>
            <person name="Akiba M."/>
            <person name="Kuroda M."/>
        </authorList>
    </citation>
    <scope>NUCLEOTIDE SEQUENCE</scope>
    <source>
        <strain evidence="11">L-4445</strain>
    </source>
</reference>
<reference evidence="5" key="4">
    <citation type="submission" date="2020-07" db="EMBL/GenBank/DDBJ databases">
        <title>complete genome sequences of Salmonella enterica subsp. enterica serovar 4,[5],12:i:- str. L-3835.</title>
        <authorList>
            <person name="Sekizuka T."/>
            <person name="Arai N."/>
            <person name="Akiba M."/>
            <person name="Kuroda M."/>
        </authorList>
    </citation>
    <scope>NUCLEOTIDE SEQUENCE</scope>
    <source>
        <strain evidence="5">L-3835</strain>
    </source>
</reference>
<evidence type="ECO:0000313" key="16">
    <source>
        <dbReference type="EMBL" id="BCI28999.1"/>
    </source>
</evidence>
<reference evidence="3" key="1">
    <citation type="submission" date="2018-12" db="EMBL/GenBank/DDBJ databases">
        <title>complete genome sequence of Salmonella enterica subsp. enterica serovar Typhimurium str. L-3838.</title>
        <authorList>
            <person name="Sekizuka T."/>
            <person name="Arai N."/>
            <person name="Kuroda M."/>
            <person name="Akiba M."/>
        </authorList>
    </citation>
    <scope>NUCLEOTIDE SEQUENCE</scope>
    <source>
        <strain evidence="3">L-3838</strain>
    </source>
</reference>
<proteinExistence type="predicted"/>
<reference evidence="12" key="11">
    <citation type="submission" date="2020-07" db="EMBL/GenBank/DDBJ databases">
        <title>complete genome sequences of Salmonella enterica subsp. enterica serovar 4,[5],12:i:- str. L-4526.</title>
        <authorList>
            <person name="Sekizuka T."/>
            <person name="Arai N."/>
            <person name="Akiba M."/>
            <person name="Kuroda M."/>
        </authorList>
    </citation>
    <scope>NUCLEOTIDE SEQUENCE</scope>
    <source>
        <strain evidence="12">L-4526</strain>
    </source>
</reference>
<organism evidence="3">
    <name type="scientific">Salmonella enterica subsp. enterica serovar 4,[5],12:i:-</name>
    <dbReference type="NCBI Taxonomy" id="440524"/>
    <lineage>
        <taxon>Bacteria</taxon>
        <taxon>Pseudomonadati</taxon>
        <taxon>Pseudomonadota</taxon>
        <taxon>Gammaproteobacteria</taxon>
        <taxon>Enterobacterales</taxon>
        <taxon>Enterobacteriaceae</taxon>
        <taxon>Salmonella</taxon>
    </lineage>
</organism>
<reference evidence="21" key="3">
    <citation type="journal article" date="2020" name="Environ. Microbiol.">
        <title>Tolerance to arsenic contaminant among multidrug-resistant and copper-tolerant Salmonella successful clones is associated with diverse ars operons and genetic contexts.</title>
        <authorList>
            <person name="Mourao J."/>
            <person name="Rebelo A."/>
            <person name="Ribeiro S."/>
            <person name="Peixe L."/>
            <person name="Novais C."/>
            <person name="Antunes P."/>
        </authorList>
    </citation>
    <scope>NUCLEOTIDE SEQUENCE</scope>
    <source>
        <strain evidence="21">961/07</strain>
        <strain evidence="22">SLK-340</strain>
        <strain evidence="23">SLK-521</strain>
    </source>
</reference>
<evidence type="ECO:0000313" key="19">
    <source>
        <dbReference type="EMBL" id="BCI43478.1"/>
    </source>
</evidence>
<reference evidence="9" key="8">
    <citation type="submission" date="2020-07" db="EMBL/GenBank/DDBJ databases">
        <title>complete genome sequences of Salmonella enterica subsp. enterica serovar 4,[5],12:i:- str. L-4261.</title>
        <authorList>
            <person name="Sekizuka T."/>
            <person name="Arai N."/>
            <person name="Akiba M."/>
            <person name="Kuroda M."/>
        </authorList>
    </citation>
    <scope>NUCLEOTIDE SEQUENCE</scope>
    <source>
        <strain evidence="9">L-4261</strain>
    </source>
</reference>
<dbReference type="EMBL" id="AP023309">
    <property type="protein sequence ID" value="BCI24156.1"/>
    <property type="molecule type" value="Genomic_DNA"/>
</dbReference>
<evidence type="ECO:0000313" key="14">
    <source>
        <dbReference type="EMBL" id="BCI19450.1"/>
    </source>
</evidence>
<feature type="domain" description="DUF2786" evidence="1">
    <location>
        <begin position="15"/>
        <end position="49"/>
    </location>
</feature>
<evidence type="ECO:0000259" key="2">
    <source>
        <dbReference type="Pfam" id="PF23771"/>
    </source>
</evidence>
<dbReference type="EMBL" id="AP023319">
    <property type="protein sequence ID" value="BCI48224.1"/>
    <property type="molecule type" value="Genomic_DNA"/>
</dbReference>
<evidence type="ECO:0000259" key="1">
    <source>
        <dbReference type="Pfam" id="PF10979"/>
    </source>
</evidence>
<feature type="domain" description="DUF7168" evidence="2">
    <location>
        <begin position="61"/>
        <end position="192"/>
    </location>
</feature>
<evidence type="ECO:0000313" key="6">
    <source>
        <dbReference type="EMBL" id="BCH73956.1"/>
    </source>
</evidence>
<dbReference type="EMBL" id="AP023313">
    <property type="protein sequence ID" value="BCI33838.1"/>
    <property type="molecule type" value="Genomic_DNA"/>
</dbReference>
<dbReference type="EMBL" id="MN730127">
    <property type="protein sequence ID" value="QJD38625.1"/>
    <property type="molecule type" value="Genomic_DNA"/>
</dbReference>
<dbReference type="EMBL" id="AP023300">
    <property type="protein sequence ID" value="BCI05196.1"/>
    <property type="molecule type" value="Genomic_DNA"/>
</dbReference>
<dbReference type="EMBL" id="AP023290">
    <property type="protein sequence ID" value="BCH82085.1"/>
    <property type="molecule type" value="Genomic_DNA"/>
</dbReference>
<reference evidence="4" key="2">
    <citation type="submission" date="2018-12" db="EMBL/GenBank/DDBJ databases">
        <title>complete genome sequence of Salmonella enterica subsp. enterica serovar Typhimurium str. L-3841.</title>
        <authorList>
            <person name="Sekizuka T."/>
            <person name="Arai N."/>
            <person name="Kuroda M."/>
            <person name="Akiba M."/>
        </authorList>
    </citation>
    <scope>NUCLEOTIDE SEQUENCE</scope>
    <source>
        <strain evidence="4">L-3841</strain>
    </source>
</reference>
<evidence type="ECO:0000313" key="3">
    <source>
        <dbReference type="EMBL" id="BBH76042.1"/>
    </source>
</evidence>
<dbReference type="EMBL" id="AP023315">
    <property type="protein sequence ID" value="BCI38546.1"/>
    <property type="molecule type" value="Genomic_DNA"/>
</dbReference>
<reference evidence="17" key="16">
    <citation type="submission" date="2020-07" db="EMBL/GenBank/DDBJ databases">
        <title>complete genome sequences of Salmonella enterica subsp. enterica serovar 4,[5],12:i:- str. L-4605.</title>
        <authorList>
            <person name="Sekizuka T."/>
            <person name="Arai N."/>
            <person name="Akiba M."/>
            <person name="Kuroda M."/>
        </authorList>
    </citation>
    <scope>NUCLEOTIDE SEQUENCE</scope>
    <source>
        <strain evidence="17">L-4605</strain>
    </source>
</reference>
<dbReference type="EMBL" id="AP023317">
    <property type="protein sequence ID" value="BCI43478.1"/>
    <property type="molecule type" value="Genomic_DNA"/>
</dbReference>
<evidence type="ECO:0000313" key="5">
    <source>
        <dbReference type="EMBL" id="BCH72747.1"/>
    </source>
</evidence>
<evidence type="ECO:0000313" key="8">
    <source>
        <dbReference type="EMBL" id="BCH91335.1"/>
    </source>
</evidence>
<reference evidence="13" key="12">
    <citation type="submission" date="2020-07" db="EMBL/GenBank/DDBJ databases">
        <title>complete genome sequences of Salmonella enterica subsp. enterica serovar 4,[5],12:i:- str. L-4551.</title>
        <authorList>
            <person name="Sekizuka T."/>
            <person name="Arai N."/>
            <person name="Akiba M."/>
            <person name="Kuroda M."/>
        </authorList>
    </citation>
    <scope>NUCLEOTIDE SEQUENCE</scope>
    <source>
        <strain evidence="13">L-4551</strain>
    </source>
</reference>
<dbReference type="InterPro" id="IPR024498">
    <property type="entry name" value="DUF2786"/>
</dbReference>
<sequence length="241" mass="27398">MMNNDKRQERLVSLVRKLLELSRSNSNAHEAGLALSRAQRLMEKYGISELDATLSSVRDVASQSAPSEAEKVPEWMTRLAWAVGHAFGCRPYFSWRNTSSGACRRTVTFYGFSERPAVAAYAFDVLTRQLKDATAVYLKTQSKKLKLSTRRNRAELFRAGWVDGMRRVITVFRVTERETQLMTRWMDNQNMKAATIRELKSCRGGDIARHRGYEAGKNARLHHGVEGENTAAIGHREERTS</sequence>
<gene>
    <name evidence="21" type="ORF">BPCJIEPO_00006</name>
    <name evidence="23" type="ORF">EONLDHBB_00006</name>
    <name evidence="22" type="ORF">HJIGAHMK_00084</name>
    <name evidence="5" type="ORF">SEL3835_42520</name>
    <name evidence="6" type="ORF">SEL3837_07630</name>
    <name evidence="7" type="ORF">SEL3844_42010</name>
    <name evidence="8" type="ORF">SEL4233_41430</name>
    <name evidence="9" type="ORF">SEL4261_41450</name>
    <name evidence="10" type="ORF">SEL4334_41390</name>
    <name evidence="11" type="ORF">SEL4445_41430</name>
    <name evidence="12" type="ORF">SEL4526_42060</name>
    <name evidence="13" type="ORF">SEL4551_42250</name>
    <name evidence="14" type="ORF">SEL4567_41430</name>
    <name evidence="15" type="ORF">SEL4578_41100</name>
    <name evidence="16" type="ORF">SEL4596_41410</name>
    <name evidence="17" type="ORF">SEL4605_41350</name>
    <name evidence="18" type="ORF">SEL4614_41510</name>
    <name evidence="19" type="ORF">SEL4681_42290</name>
    <name evidence="20" type="ORF">SEL4741_41400</name>
    <name evidence="3" type="ORF">STL3838_07640</name>
    <name evidence="4" type="ORF">STL3841_41540</name>
</gene>
<dbReference type="InterPro" id="IPR016868">
    <property type="entry name" value="Phage_B3_Orf5"/>
</dbReference>
<evidence type="ECO:0000313" key="21">
    <source>
        <dbReference type="EMBL" id="QJD38481.1"/>
    </source>
</evidence>
<reference evidence="14" key="13">
    <citation type="submission" date="2020-07" db="EMBL/GenBank/DDBJ databases">
        <title>complete genome sequences of Salmonella enterica subsp. enterica serovar 4,[5],12:i:- str. L-4567.</title>
        <authorList>
            <person name="Sekizuka T."/>
            <person name="Arai N."/>
            <person name="Akiba M."/>
            <person name="Kuroda M."/>
        </authorList>
    </citation>
    <scope>NUCLEOTIDE SEQUENCE</scope>
    <source>
        <strain evidence="14">L-4567</strain>
    </source>
</reference>
<evidence type="ECO:0000313" key="17">
    <source>
        <dbReference type="EMBL" id="BCI33838.1"/>
    </source>
</evidence>
<dbReference type="Pfam" id="PF10979">
    <property type="entry name" value="DUF2786"/>
    <property type="match status" value="1"/>
</dbReference>
<dbReference type="EMBL" id="AP023292">
    <property type="protein sequence ID" value="BCH91335.1"/>
    <property type="molecule type" value="Genomic_DNA"/>
</dbReference>
<reference evidence="20" key="19">
    <citation type="submission" date="2020-07" db="EMBL/GenBank/DDBJ databases">
        <title>complete genome sequences of Salmonella enterica subsp. enterica serovar 4,[5],12:i:- str. L-4741.</title>
        <authorList>
            <person name="Sekizuka T."/>
            <person name="Arai N."/>
            <person name="Akiba M."/>
            <person name="Kuroda M."/>
        </authorList>
    </citation>
    <scope>NUCLEOTIDE SEQUENCE</scope>
    <source>
        <strain evidence="20">L-4741</strain>
    </source>
</reference>
<reference evidence="7" key="6">
    <citation type="submission" date="2020-07" db="EMBL/GenBank/DDBJ databases">
        <title>complete genome sequences of Salmonella enterica subsp. enterica serovar 4,[5],12:i:- str. L-3844.</title>
        <authorList>
            <person name="Sekizuka T."/>
            <person name="Arai N."/>
            <person name="Akiba M."/>
            <person name="Kuroda M."/>
        </authorList>
    </citation>
    <scope>NUCLEOTIDE SEQUENCE</scope>
    <source>
        <strain evidence="7">L-3844</strain>
    </source>
</reference>
<dbReference type="InterPro" id="IPR055592">
    <property type="entry name" value="DUF7168"/>
</dbReference>
<evidence type="ECO:0000313" key="20">
    <source>
        <dbReference type="EMBL" id="BCI48224.1"/>
    </source>
</evidence>
<dbReference type="EMBL" id="AP019374">
    <property type="protein sequence ID" value="BBH76042.1"/>
    <property type="molecule type" value="Genomic_DNA"/>
</dbReference>
<dbReference type="EMBL" id="AP023304">
    <property type="protein sequence ID" value="BCI14728.1"/>
    <property type="molecule type" value="Genomic_DNA"/>
</dbReference>
<dbReference type="EMBL" id="AP023289">
    <property type="protein sequence ID" value="BCH73956.1"/>
    <property type="molecule type" value="Genomic_DNA"/>
</dbReference>
<reference evidence="10" key="9">
    <citation type="submission" date="2020-07" db="EMBL/GenBank/DDBJ databases">
        <title>complete genome sequences of Salmonella enterica subsp. enterica serovar 4,[5],12:i:- str. L-4334.</title>
        <authorList>
            <person name="Sekizuka T."/>
            <person name="Arai N."/>
            <person name="Akiba M."/>
            <person name="Kuroda M."/>
        </authorList>
    </citation>
    <scope>NUCLEOTIDE SEQUENCE</scope>
    <source>
        <strain evidence="10">L-4334</strain>
    </source>
</reference>
<dbReference type="EMBL" id="MN730128">
    <property type="protein sequence ID" value="QJD38714.1"/>
    <property type="molecule type" value="Genomic_DNA"/>
</dbReference>
<dbReference type="EMBL" id="AP023306">
    <property type="protein sequence ID" value="BCI19450.1"/>
    <property type="molecule type" value="Genomic_DNA"/>
</dbReference>
<evidence type="ECO:0000313" key="11">
    <source>
        <dbReference type="EMBL" id="BCI05196.1"/>
    </source>
</evidence>
<reference evidence="6" key="5">
    <citation type="submission" date="2020-07" db="EMBL/GenBank/DDBJ databases">
        <title>complete genome sequences of Salmonella enterica subsp. enterica serovar 4,[5],12:i:- str. L-3837.</title>
        <authorList>
            <person name="Sekizuka T."/>
            <person name="Arai N."/>
            <person name="Akiba M."/>
            <person name="Kuroda M."/>
        </authorList>
    </citation>
    <scope>NUCLEOTIDE SEQUENCE</scope>
    <source>
        <strain evidence="6">L-3837</strain>
    </source>
</reference>
<reference evidence="15" key="14">
    <citation type="submission" date="2020-07" db="EMBL/GenBank/DDBJ databases">
        <title>complete genome sequences of Salmonella enterica subsp. enterica serovar 4,[5],12:i:- str. L-4578.</title>
        <authorList>
            <person name="Sekizuka T."/>
            <person name="Arai N."/>
            <person name="Akiba M."/>
            <person name="Kuroda M."/>
        </authorList>
    </citation>
    <scope>NUCLEOTIDE SEQUENCE</scope>
    <source>
        <strain evidence="15">L-4578</strain>
    </source>
</reference>
<evidence type="ECO:0000313" key="23">
    <source>
        <dbReference type="EMBL" id="QJD38714.1"/>
    </source>
</evidence>
<reference evidence="8" key="7">
    <citation type="submission" date="2020-07" db="EMBL/GenBank/DDBJ databases">
        <title>complete genome sequences of Salmonella enterica subsp. enterica serovar 4,[5],12:i:- str. L-4233.</title>
        <authorList>
            <person name="Sekizuka T."/>
            <person name="Arai N."/>
            <person name="Akiba M."/>
            <person name="Kuroda M."/>
        </authorList>
    </citation>
    <scope>NUCLEOTIDE SEQUENCE</scope>
    <source>
        <strain evidence="8">L-4233</strain>
    </source>
</reference>
<dbReference type="EMBL" id="AP023288">
    <property type="protein sequence ID" value="BCH72747.1"/>
    <property type="molecule type" value="Genomic_DNA"/>
</dbReference>
<name>A0A455RP39_SALET</name>
<reference evidence="18" key="17">
    <citation type="submission" date="2020-07" db="EMBL/GenBank/DDBJ databases">
        <title>complete genome sequences of Salmonella enterica subsp. enterica serovar 4,[5],12:i:- str. L-4614.</title>
        <authorList>
            <person name="Sekizuka T."/>
            <person name="Arai N."/>
            <person name="Akiba M."/>
            <person name="Kuroda M."/>
        </authorList>
    </citation>
    <scope>NUCLEOTIDE SEQUENCE</scope>
    <source>
        <strain evidence="18">L-4614</strain>
    </source>
</reference>
<evidence type="ECO:0000313" key="13">
    <source>
        <dbReference type="EMBL" id="BCI14728.1"/>
    </source>
</evidence>
<evidence type="ECO:0000313" key="22">
    <source>
        <dbReference type="EMBL" id="QJD38625.1"/>
    </source>
</evidence>
<dbReference type="PIRSF" id="PIRSF028111">
    <property type="entry name" value="UCP028111"/>
    <property type="match status" value="1"/>
</dbReference>
<dbReference type="EMBL" id="AP023294">
    <property type="protein sequence ID" value="BCH95935.1"/>
    <property type="molecule type" value="Genomic_DNA"/>
</dbReference>